<proteinExistence type="predicted"/>
<keyword evidence="1" id="KW-0732">Signal</keyword>
<evidence type="ECO:0000313" key="3">
    <source>
        <dbReference type="Proteomes" id="UP000320184"/>
    </source>
</evidence>
<dbReference type="AlphaFoldDB" id="A0A538SNY2"/>
<evidence type="ECO:0000256" key="1">
    <source>
        <dbReference type="SAM" id="SignalP"/>
    </source>
</evidence>
<feature type="non-terminal residue" evidence="2">
    <location>
        <position position="683"/>
    </location>
</feature>
<dbReference type="EMBL" id="VBOT01000024">
    <property type="protein sequence ID" value="TMQ53075.1"/>
    <property type="molecule type" value="Genomic_DNA"/>
</dbReference>
<sequence length="683" mass="73526">MRRTFVALLLLLGVASSAYRVYASDLANGAEGLKLMNGQMAQEMRSRAAKLGTQTNPAQAETVYVGYTPTQFIPGWVENNNPATNPGRNSNYWQIWSGYGPELISPAKSHTYHVAYSGGIGVGSGAMWDWETPVKGDSLQGWWPHRALYTFTADQVRPDENRPWWAIDIGNTANYTINERRGGPWTGADTNPGFRTFGVIGVWHIDDAGAPVAAPGTAPSAGPQWTVLSGSRSAWMGLRQHGDTRFIDPLTRNPFNEDVLMLNQISSVSSSGNDKSFPGYGSQMDQMLYRDVTVPSGSDLKLDFKWRTNMSTGFGTAGTTRTGWFDKDPLQFTTGNTAPNNYISSATAGANAPRDSFMVYVGAPVTDSTFVASNGDNAYRVFDPQHRWFAETVRANEGLYKEILSVAGNNAATTSSITVPAATLSPMLSASGGRIRVVFRVKTNRGFDDENLTGSSLGKGAAVVDDIKTTIVATGATPWGATGVGFEGDGDIDNRTTVDALNAFKSTGKPPLPLAHVHRARGGVEPLLISDICGPWGSPSRQCNSDGAIMSIGDHDYGEAAGGLNDGTADSNPNDNMVSPAIQLGGPYNLPQQNLGNGPTNAMGLDSTSVKGTEDYYVDYEIYTGVMQPFTRGNVWRWGFMSYPGNSRGQVGPPMIPSYPAWGQIRYPAALLYNPDQICFRDL</sequence>
<protein>
    <submittedName>
        <fullName evidence="2">Uncharacterized protein</fullName>
    </submittedName>
</protein>
<evidence type="ECO:0000313" key="2">
    <source>
        <dbReference type="EMBL" id="TMQ53075.1"/>
    </source>
</evidence>
<name>A0A538SNY2_UNCEI</name>
<gene>
    <name evidence="2" type="ORF">E6K73_01830</name>
</gene>
<dbReference type="Proteomes" id="UP000320184">
    <property type="component" value="Unassembled WGS sequence"/>
</dbReference>
<reference evidence="2 3" key="1">
    <citation type="journal article" date="2019" name="Nat. Microbiol.">
        <title>Mediterranean grassland soil C-N compound turnover is dependent on rainfall and depth, and is mediated by genomically divergent microorganisms.</title>
        <authorList>
            <person name="Diamond S."/>
            <person name="Andeer P.F."/>
            <person name="Li Z."/>
            <person name="Crits-Christoph A."/>
            <person name="Burstein D."/>
            <person name="Anantharaman K."/>
            <person name="Lane K.R."/>
            <person name="Thomas B.C."/>
            <person name="Pan C."/>
            <person name="Northen T.R."/>
            <person name="Banfield J.F."/>
        </authorList>
    </citation>
    <scope>NUCLEOTIDE SEQUENCE [LARGE SCALE GENOMIC DNA]</scope>
    <source>
        <strain evidence="2">WS_3</strain>
    </source>
</reference>
<feature type="chain" id="PRO_5021930767" evidence="1">
    <location>
        <begin position="24"/>
        <end position="683"/>
    </location>
</feature>
<feature type="signal peptide" evidence="1">
    <location>
        <begin position="1"/>
        <end position="23"/>
    </location>
</feature>
<organism evidence="2 3">
    <name type="scientific">Eiseniibacteriota bacterium</name>
    <dbReference type="NCBI Taxonomy" id="2212470"/>
    <lineage>
        <taxon>Bacteria</taxon>
        <taxon>Candidatus Eiseniibacteriota</taxon>
    </lineage>
</organism>
<accession>A0A538SNY2</accession>
<comment type="caution">
    <text evidence="2">The sequence shown here is derived from an EMBL/GenBank/DDBJ whole genome shotgun (WGS) entry which is preliminary data.</text>
</comment>